<feature type="region of interest" description="Disordered" evidence="1">
    <location>
        <begin position="1"/>
        <end position="34"/>
    </location>
</feature>
<sequence>MVPYLPQSEIPTHPLHHSQAHFSPASKSPKLPLLSHANTIEPKLVENYGGRWRCGVLNIPSEESGPTTTNGGRGDQSSRLRPIIEDSVGGGDPGSCRRRRRERQDFSLAREKEDEVWPAPFGVGGVIGDALGR</sequence>
<feature type="region of interest" description="Disordered" evidence="1">
    <location>
        <begin position="58"/>
        <end position="102"/>
    </location>
</feature>
<protein>
    <submittedName>
        <fullName evidence="2">Uncharacterized protein</fullName>
    </submittedName>
</protein>
<proteinExistence type="predicted"/>
<dbReference type="Gramene" id="KOM54479">
    <property type="protein sequence ID" value="KOM54479"/>
    <property type="gene ID" value="LR48_Vigan10g037100"/>
</dbReference>
<gene>
    <name evidence="2" type="ORF">LR48_Vigan10g037100</name>
</gene>
<organism evidence="2 3">
    <name type="scientific">Phaseolus angularis</name>
    <name type="common">Azuki bean</name>
    <name type="synonym">Vigna angularis</name>
    <dbReference type="NCBI Taxonomy" id="3914"/>
    <lineage>
        <taxon>Eukaryota</taxon>
        <taxon>Viridiplantae</taxon>
        <taxon>Streptophyta</taxon>
        <taxon>Embryophyta</taxon>
        <taxon>Tracheophyta</taxon>
        <taxon>Spermatophyta</taxon>
        <taxon>Magnoliopsida</taxon>
        <taxon>eudicotyledons</taxon>
        <taxon>Gunneridae</taxon>
        <taxon>Pentapetalae</taxon>
        <taxon>rosids</taxon>
        <taxon>fabids</taxon>
        <taxon>Fabales</taxon>
        <taxon>Fabaceae</taxon>
        <taxon>Papilionoideae</taxon>
        <taxon>50 kb inversion clade</taxon>
        <taxon>NPAAA clade</taxon>
        <taxon>indigoferoid/millettioid clade</taxon>
        <taxon>Phaseoleae</taxon>
        <taxon>Vigna</taxon>
    </lineage>
</organism>
<accession>A0A0L9VIH2</accession>
<dbReference type="EMBL" id="CM003380">
    <property type="protein sequence ID" value="KOM54479.1"/>
    <property type="molecule type" value="Genomic_DNA"/>
</dbReference>
<dbReference type="Proteomes" id="UP000053144">
    <property type="component" value="Chromosome 10"/>
</dbReference>
<name>A0A0L9VIH2_PHAAN</name>
<dbReference type="AlphaFoldDB" id="A0A0L9VIH2"/>
<evidence type="ECO:0000313" key="3">
    <source>
        <dbReference type="Proteomes" id="UP000053144"/>
    </source>
</evidence>
<reference evidence="3" key="1">
    <citation type="journal article" date="2015" name="Proc. Natl. Acad. Sci. U.S.A.">
        <title>Genome sequencing of adzuki bean (Vigna angularis) provides insight into high starch and low fat accumulation and domestication.</title>
        <authorList>
            <person name="Yang K."/>
            <person name="Tian Z."/>
            <person name="Chen C."/>
            <person name="Luo L."/>
            <person name="Zhao B."/>
            <person name="Wang Z."/>
            <person name="Yu L."/>
            <person name="Li Y."/>
            <person name="Sun Y."/>
            <person name="Li W."/>
            <person name="Chen Y."/>
            <person name="Li Y."/>
            <person name="Zhang Y."/>
            <person name="Ai D."/>
            <person name="Zhao J."/>
            <person name="Shang C."/>
            <person name="Ma Y."/>
            <person name="Wu B."/>
            <person name="Wang M."/>
            <person name="Gao L."/>
            <person name="Sun D."/>
            <person name="Zhang P."/>
            <person name="Guo F."/>
            <person name="Wang W."/>
            <person name="Li Y."/>
            <person name="Wang J."/>
            <person name="Varshney R.K."/>
            <person name="Wang J."/>
            <person name="Ling H.Q."/>
            <person name="Wan P."/>
        </authorList>
    </citation>
    <scope>NUCLEOTIDE SEQUENCE</scope>
    <source>
        <strain evidence="3">cv. Jingnong 6</strain>
    </source>
</reference>
<evidence type="ECO:0000313" key="2">
    <source>
        <dbReference type="EMBL" id="KOM54479.1"/>
    </source>
</evidence>
<feature type="compositionally biased region" description="Polar residues" evidence="1">
    <location>
        <begin position="64"/>
        <end position="75"/>
    </location>
</feature>
<evidence type="ECO:0000256" key="1">
    <source>
        <dbReference type="SAM" id="MobiDB-lite"/>
    </source>
</evidence>